<dbReference type="OrthoDB" id="9992763at2"/>
<evidence type="ECO:0000313" key="2">
    <source>
        <dbReference type="EMBL" id="APB00797.1"/>
    </source>
</evidence>
<dbReference type="KEGG" id="nsr:NS506_06766"/>
<keyword evidence="1" id="KW-0732">Signal</keyword>
<dbReference type="Proteomes" id="UP000037179">
    <property type="component" value="Unassembled WGS sequence"/>
</dbReference>
<evidence type="ECO:0000313" key="5">
    <source>
        <dbReference type="Proteomes" id="UP000180166"/>
    </source>
</evidence>
<gene>
    <name evidence="2" type="ORF">NS506_06766</name>
    <name evidence="3" type="ORF">NSK11_contig00018-0022</name>
</gene>
<dbReference type="EMBL" id="BBYQ01000018">
    <property type="protein sequence ID" value="GAP27430.1"/>
    <property type="molecule type" value="Genomic_DNA"/>
</dbReference>
<dbReference type="RefSeq" id="WP_033086434.1">
    <property type="nucleotide sequence ID" value="NZ_AP017900.1"/>
</dbReference>
<proteinExistence type="predicted"/>
<dbReference type="GeneID" id="93369668"/>
<dbReference type="EMBL" id="CP017839">
    <property type="protein sequence ID" value="APB00797.1"/>
    <property type="molecule type" value="Genomic_DNA"/>
</dbReference>
<keyword evidence="4" id="KW-1185">Reference proteome</keyword>
<evidence type="ECO:0000313" key="4">
    <source>
        <dbReference type="Proteomes" id="UP000037179"/>
    </source>
</evidence>
<feature type="chain" id="PRO_5014509430" evidence="1">
    <location>
        <begin position="33"/>
        <end position="93"/>
    </location>
</feature>
<dbReference type="AlphaFoldDB" id="A0A0B8N9R1"/>
<protein>
    <submittedName>
        <fullName evidence="3">Uncharacterized protein</fullName>
    </submittedName>
</protein>
<reference evidence="3 4" key="2">
    <citation type="journal article" date="2016" name="Genome Announc.">
        <title>Draft Genome Sequence of Erythromycin- and Oxytetracycline-Sensitive Nocardia seriolae Strain U-1 (NBRC 110359).</title>
        <authorList>
            <person name="Imajoh M."/>
            <person name="Sukeda M."/>
            <person name="Shimizu M."/>
            <person name="Yamane J."/>
            <person name="Ohnishi K."/>
            <person name="Oshima S."/>
        </authorList>
    </citation>
    <scope>NUCLEOTIDE SEQUENCE [LARGE SCALE GENOMIC DNA]</scope>
    <source>
        <strain evidence="3 4">U-1</strain>
    </source>
</reference>
<name>A0A0B8N9R1_9NOCA</name>
<accession>A0A0B8N9R1</accession>
<evidence type="ECO:0000313" key="3">
    <source>
        <dbReference type="EMBL" id="GAP27430.1"/>
    </source>
</evidence>
<organism evidence="3 4">
    <name type="scientific">Nocardia seriolae</name>
    <dbReference type="NCBI Taxonomy" id="37332"/>
    <lineage>
        <taxon>Bacteria</taxon>
        <taxon>Bacillati</taxon>
        <taxon>Actinomycetota</taxon>
        <taxon>Actinomycetes</taxon>
        <taxon>Mycobacteriales</taxon>
        <taxon>Nocardiaceae</taxon>
        <taxon>Nocardia</taxon>
    </lineage>
</organism>
<sequence length="93" mass="10336">MTTAAFRRTATRGLLVLAIATAPLATAGLAAADPVTPTSDPALAAPQARFVDADDWHWWHCRVLREYWREGCRAWWEDHHDRDDNLPPTGSGI</sequence>
<feature type="signal peptide" evidence="1">
    <location>
        <begin position="1"/>
        <end position="32"/>
    </location>
</feature>
<dbReference type="Proteomes" id="UP000180166">
    <property type="component" value="Chromosome"/>
</dbReference>
<reference evidence="4" key="1">
    <citation type="submission" date="2015-07" db="EMBL/GenBank/DDBJ databases">
        <title>Nocardia seriolae U-1 whole genome shotgun sequence.</title>
        <authorList>
            <person name="Imajoh M."/>
            <person name="Fukumoto Y."/>
            <person name="Sukeda M."/>
            <person name="Yamane J."/>
            <person name="Yamasaki K."/>
            <person name="Shimizu M."/>
            <person name="Ohnishi K."/>
            <person name="Oshima S."/>
        </authorList>
    </citation>
    <scope>NUCLEOTIDE SEQUENCE [LARGE SCALE GENOMIC DNA]</scope>
    <source>
        <strain evidence="4">U-1</strain>
    </source>
</reference>
<evidence type="ECO:0000256" key="1">
    <source>
        <dbReference type="SAM" id="SignalP"/>
    </source>
</evidence>
<reference evidence="2 5" key="3">
    <citation type="submission" date="2016-10" db="EMBL/GenBank/DDBJ databases">
        <title>Genome sequence of Nocardia seriolae strain EM150506, isolated from Anguila japonica.</title>
        <authorList>
            <person name="Han H.-J."/>
        </authorList>
    </citation>
    <scope>NUCLEOTIDE SEQUENCE [LARGE SCALE GENOMIC DNA]</scope>
    <source>
        <strain evidence="2 5">EM150506</strain>
    </source>
</reference>